<protein>
    <recommendedName>
        <fullName evidence="2">Primase C-terminal 2 domain-containing protein</fullName>
    </recommendedName>
</protein>
<feature type="non-terminal residue" evidence="3">
    <location>
        <position position="84"/>
    </location>
</feature>
<evidence type="ECO:0000256" key="1">
    <source>
        <dbReference type="SAM" id="MobiDB-lite"/>
    </source>
</evidence>
<sequence length="84" mass="9428">LNLLNPQDYEYQPWLHIGTCAGREPSLTVDDFVKWSQRDPNYRTAEDKRAQIGAFNGGRNTRDYIGGSRGGTGLEKVLKDSKGQ</sequence>
<reference evidence="3 4" key="1">
    <citation type="journal article" date="2018" name="Nat. Biotechnol.">
        <title>A standardized bacterial taxonomy based on genome phylogeny substantially revises the tree of life.</title>
        <authorList>
            <person name="Parks D.H."/>
            <person name="Chuvochina M."/>
            <person name="Waite D.W."/>
            <person name="Rinke C."/>
            <person name="Skarshewski A."/>
            <person name="Chaumeil P.A."/>
            <person name="Hugenholtz P."/>
        </authorList>
    </citation>
    <scope>NUCLEOTIDE SEQUENCE [LARGE SCALE GENOMIC DNA]</scope>
    <source>
        <strain evidence="3">UBA10227</strain>
    </source>
</reference>
<evidence type="ECO:0000259" key="2">
    <source>
        <dbReference type="Pfam" id="PF08707"/>
    </source>
</evidence>
<evidence type="ECO:0000313" key="3">
    <source>
        <dbReference type="EMBL" id="HCY82800.1"/>
    </source>
</evidence>
<feature type="non-terminal residue" evidence="3">
    <location>
        <position position="1"/>
    </location>
</feature>
<evidence type="ECO:0000313" key="4">
    <source>
        <dbReference type="Proteomes" id="UP000263268"/>
    </source>
</evidence>
<comment type="caution">
    <text evidence="3">The sequence shown here is derived from an EMBL/GenBank/DDBJ whole genome shotgun (WGS) entry which is preliminary data.</text>
</comment>
<feature type="region of interest" description="Disordered" evidence="1">
    <location>
        <begin position="49"/>
        <end position="84"/>
    </location>
</feature>
<proteinExistence type="predicted"/>
<dbReference type="Pfam" id="PF08707">
    <property type="entry name" value="PriCT_2"/>
    <property type="match status" value="1"/>
</dbReference>
<organism evidence="3 4">
    <name type="scientific">Xanthomarina gelatinilytica</name>
    <dbReference type="NCBI Taxonomy" id="1137281"/>
    <lineage>
        <taxon>Bacteria</taxon>
        <taxon>Pseudomonadati</taxon>
        <taxon>Bacteroidota</taxon>
        <taxon>Flavobacteriia</taxon>
        <taxon>Flavobacteriales</taxon>
        <taxon>Flavobacteriaceae</taxon>
        <taxon>Xanthomarina</taxon>
    </lineage>
</organism>
<name>A0A3D6BU87_9FLAO</name>
<feature type="domain" description="Primase C-terminal 2" evidence="2">
    <location>
        <begin position="1"/>
        <end position="56"/>
    </location>
</feature>
<dbReference type="AlphaFoldDB" id="A0A3D6BU87"/>
<dbReference type="Proteomes" id="UP000263268">
    <property type="component" value="Unassembled WGS sequence"/>
</dbReference>
<accession>A0A3D6BU87</accession>
<dbReference type="EMBL" id="DPRK01000239">
    <property type="protein sequence ID" value="HCY82800.1"/>
    <property type="molecule type" value="Genomic_DNA"/>
</dbReference>
<dbReference type="GO" id="GO:0016817">
    <property type="term" value="F:hydrolase activity, acting on acid anhydrides"/>
    <property type="evidence" value="ECO:0007669"/>
    <property type="project" value="InterPro"/>
</dbReference>
<dbReference type="InterPro" id="IPR014819">
    <property type="entry name" value="PriCT_2"/>
</dbReference>
<gene>
    <name evidence="3" type="ORF">DHV22_14995</name>
</gene>